<name>A0A0A1GUC6_9LACO</name>
<dbReference type="GO" id="GO:0005524">
    <property type="term" value="F:ATP binding"/>
    <property type="evidence" value="ECO:0007669"/>
    <property type="project" value="UniProtKB-UniRule"/>
</dbReference>
<evidence type="ECO:0000256" key="5">
    <source>
        <dbReference type="ARBA" id="ARBA00022840"/>
    </source>
</evidence>
<comment type="catalytic activity">
    <reaction evidence="8">
        <text>L-glutamine + H2O = L-glutamate + NH4(+)</text>
        <dbReference type="Rhea" id="RHEA:15889"/>
        <dbReference type="ChEBI" id="CHEBI:15377"/>
        <dbReference type="ChEBI" id="CHEBI:28938"/>
        <dbReference type="ChEBI" id="CHEBI:29985"/>
        <dbReference type="ChEBI" id="CHEBI:58359"/>
    </reaction>
</comment>
<feature type="binding site" evidence="8">
    <location>
        <position position="288"/>
    </location>
    <ligand>
        <name>L-glutamine</name>
        <dbReference type="ChEBI" id="CHEBI:58359"/>
    </ligand>
</feature>
<dbReference type="Gene3D" id="3.50.30.20">
    <property type="entry name" value="Carbamoyl-phosphate synthase small subunit, N-terminal domain"/>
    <property type="match status" value="1"/>
</dbReference>
<dbReference type="STRING" id="1291742.LOOC260_100300"/>
<dbReference type="PANTHER" id="PTHR43418:SF7">
    <property type="entry name" value="CARBAMOYL-PHOSPHATE SYNTHASE SMALL CHAIN"/>
    <property type="match status" value="1"/>
</dbReference>
<comment type="function">
    <text evidence="8">Small subunit of the glutamine-dependent carbamoyl phosphate synthetase (CPSase). CPSase catalyzes the formation of carbamoyl phosphate from the ammonia moiety of glutamine, carbonate, and phosphate donated by ATP, constituting the first step of 2 biosynthetic pathways, one leading to arginine and/or urea and the other to pyrimidine nucleotides. The small subunit (glutamine amidotransferase) binds and cleaves glutamine to supply the large subunit with the substrate ammonia.</text>
</comment>
<gene>
    <name evidence="8 10" type="primary">carA</name>
    <name evidence="10" type="ORF">LOOC260_100300</name>
</gene>
<keyword evidence="8" id="KW-0028">Amino-acid biosynthesis</keyword>
<comment type="subunit">
    <text evidence="8">Composed of two chains; the small (or glutamine) chain promotes the hydrolysis of glutamine to ammonia, which is used by the large (or ammonia) chain to synthesize carbamoyl phosphate. Tetramer of heterodimers (alpha,beta)4.</text>
</comment>
<feature type="active site" description="Nucleophile" evidence="8">
    <location>
        <position position="246"/>
    </location>
</feature>
<dbReference type="GO" id="GO:0006207">
    <property type="term" value="P:'de novo' pyrimidine nucleobase biosynthetic process"/>
    <property type="evidence" value="ECO:0007669"/>
    <property type="project" value="InterPro"/>
</dbReference>
<dbReference type="InterPro" id="IPR029062">
    <property type="entry name" value="Class_I_gatase-like"/>
</dbReference>
<dbReference type="InterPro" id="IPR036480">
    <property type="entry name" value="CarbP_synth_ssu_N_sf"/>
</dbReference>
<keyword evidence="5 8" id="KW-0067">ATP-binding</keyword>
<evidence type="ECO:0000256" key="4">
    <source>
        <dbReference type="ARBA" id="ARBA00022741"/>
    </source>
</evidence>
<sequence length="360" mass="39318">MKKYITLSDGTTFTGISFGANNQCVAGELVFNTGMTGYQEAITDPSYTGQLITFTYPLIGTYGVNLMQSQATHACCQAIIVHQLENESSHHNYQLSLNKFLADQGIPGISNIDTRMLTKHIRQFGTLKAVITNQPIATQDFEHVYLALHAQIEVSNNTVAFAKNTNHKFHVVLLDFGSKQAIVTQLQAAGCNVTVLPGQTTDLQSIKDCQPDGILLSNGPGNPTEYEANFVLINQLEQLFPLAGICLGHQLIALANGATTYKLPFGHRGLNHPVTLTETNQTIMTSQNHGYAVDKNSLSDTDLSICAIEGNDRTIEGLKHNFLPVISVQYHPEANPGPLDGQNFFTQFTQLMTKGVKQHA</sequence>
<dbReference type="EC" id="6.3.5.5" evidence="8"/>
<dbReference type="GO" id="GO:0004359">
    <property type="term" value="F:glutaminase activity"/>
    <property type="evidence" value="ECO:0007669"/>
    <property type="project" value="RHEA"/>
</dbReference>
<dbReference type="UniPathway" id="UPA00070">
    <property type="reaction ID" value="UER00115"/>
</dbReference>
<feature type="domain" description="Carbamoyl-phosphate synthase small subunit N-terminal" evidence="9">
    <location>
        <begin position="1"/>
        <end position="132"/>
    </location>
</feature>
<dbReference type="InterPro" id="IPR050472">
    <property type="entry name" value="Anth_synth/Amidotransfase"/>
</dbReference>
<dbReference type="Pfam" id="PF00988">
    <property type="entry name" value="CPSase_sm_chain"/>
    <property type="match status" value="1"/>
</dbReference>
<dbReference type="Proteomes" id="UP000031620">
    <property type="component" value="Chromosome"/>
</dbReference>
<proteinExistence type="inferred from homology"/>
<dbReference type="PROSITE" id="PS51273">
    <property type="entry name" value="GATASE_TYPE_1"/>
    <property type="match status" value="1"/>
</dbReference>
<dbReference type="PRINTS" id="PR00097">
    <property type="entry name" value="ANTSNTHASEII"/>
</dbReference>
<organism evidence="10 11">
    <name type="scientific">Paucilactobacillus hokkaidonensis JCM 18461</name>
    <dbReference type="NCBI Taxonomy" id="1291742"/>
    <lineage>
        <taxon>Bacteria</taxon>
        <taxon>Bacillati</taxon>
        <taxon>Bacillota</taxon>
        <taxon>Bacilli</taxon>
        <taxon>Lactobacillales</taxon>
        <taxon>Lactobacillaceae</taxon>
        <taxon>Paucilactobacillus</taxon>
    </lineage>
</organism>
<dbReference type="InterPro" id="IPR017926">
    <property type="entry name" value="GATASE"/>
</dbReference>
<dbReference type="GO" id="GO:0004088">
    <property type="term" value="F:carbamoyl-phosphate synthase (glutamine-hydrolyzing) activity"/>
    <property type="evidence" value="ECO:0007669"/>
    <property type="project" value="UniProtKB-UniRule"/>
</dbReference>
<dbReference type="SUPFAM" id="SSF52317">
    <property type="entry name" value="Class I glutamine amidotransferase-like"/>
    <property type="match status" value="1"/>
</dbReference>
<comment type="catalytic activity">
    <reaction evidence="7 8">
        <text>hydrogencarbonate + L-glutamine + 2 ATP + H2O = carbamoyl phosphate + L-glutamate + 2 ADP + phosphate + 2 H(+)</text>
        <dbReference type="Rhea" id="RHEA:18633"/>
        <dbReference type="ChEBI" id="CHEBI:15377"/>
        <dbReference type="ChEBI" id="CHEBI:15378"/>
        <dbReference type="ChEBI" id="CHEBI:17544"/>
        <dbReference type="ChEBI" id="CHEBI:29985"/>
        <dbReference type="ChEBI" id="CHEBI:30616"/>
        <dbReference type="ChEBI" id="CHEBI:43474"/>
        <dbReference type="ChEBI" id="CHEBI:58228"/>
        <dbReference type="ChEBI" id="CHEBI:58359"/>
        <dbReference type="ChEBI" id="CHEBI:456216"/>
        <dbReference type="EC" id="6.3.5.5"/>
    </reaction>
</comment>
<comment type="similarity">
    <text evidence="2 8">Belongs to the CarA family.</text>
</comment>
<feature type="binding site" evidence="8">
    <location>
        <position position="290"/>
    </location>
    <ligand>
        <name>L-glutamine</name>
        <dbReference type="ChEBI" id="CHEBI:58359"/>
    </ligand>
</feature>
<accession>A0A0A1GUC6</accession>
<evidence type="ECO:0000313" key="10">
    <source>
        <dbReference type="EMBL" id="BAP84609.1"/>
    </source>
</evidence>
<dbReference type="NCBIfam" id="TIGR01368">
    <property type="entry name" value="CPSaseIIsmall"/>
    <property type="match status" value="1"/>
</dbReference>
<keyword evidence="4 8" id="KW-0547">Nucleotide-binding</keyword>
<dbReference type="EMBL" id="AP014680">
    <property type="protein sequence ID" value="BAP84609.1"/>
    <property type="molecule type" value="Genomic_DNA"/>
</dbReference>
<dbReference type="RefSeq" id="WP_041091996.1">
    <property type="nucleotide sequence ID" value="NZ_AP014680.1"/>
</dbReference>
<dbReference type="KEGG" id="lho:LOOC260_100300"/>
<keyword evidence="6 8" id="KW-0315">Glutamine amidotransferase</keyword>
<evidence type="ECO:0000256" key="7">
    <source>
        <dbReference type="ARBA" id="ARBA00048816"/>
    </source>
</evidence>
<evidence type="ECO:0000256" key="2">
    <source>
        <dbReference type="ARBA" id="ARBA00007800"/>
    </source>
</evidence>
<dbReference type="PANTHER" id="PTHR43418">
    <property type="entry name" value="MULTIFUNCTIONAL TRYPTOPHAN BIOSYNTHESIS PROTEIN-RELATED"/>
    <property type="match status" value="1"/>
</dbReference>
<feature type="active site" evidence="8">
    <location>
        <position position="333"/>
    </location>
</feature>
<dbReference type="CDD" id="cd01744">
    <property type="entry name" value="GATase1_CPSase"/>
    <property type="match status" value="1"/>
</dbReference>
<evidence type="ECO:0000256" key="6">
    <source>
        <dbReference type="ARBA" id="ARBA00022962"/>
    </source>
</evidence>
<dbReference type="HOGENOM" id="CLU_035901_1_1_9"/>
<feature type="binding site" evidence="8">
    <location>
        <position position="247"/>
    </location>
    <ligand>
        <name>L-glutamine</name>
        <dbReference type="ChEBI" id="CHEBI:58359"/>
    </ligand>
</feature>
<feature type="region of interest" description="CPSase" evidence="8">
    <location>
        <begin position="1"/>
        <end position="169"/>
    </location>
</feature>
<feature type="binding site" evidence="8">
    <location>
        <position position="221"/>
    </location>
    <ligand>
        <name>L-glutamine</name>
        <dbReference type="ChEBI" id="CHEBI:58359"/>
    </ligand>
</feature>
<dbReference type="InterPro" id="IPR006274">
    <property type="entry name" value="CarbamoylP_synth_ssu"/>
</dbReference>
<dbReference type="SUPFAM" id="SSF52021">
    <property type="entry name" value="Carbamoyl phosphate synthetase, small subunit N-terminal domain"/>
    <property type="match status" value="1"/>
</dbReference>
<dbReference type="SMART" id="SM01097">
    <property type="entry name" value="CPSase_sm_chain"/>
    <property type="match status" value="1"/>
</dbReference>
<evidence type="ECO:0000256" key="1">
    <source>
        <dbReference type="ARBA" id="ARBA00005077"/>
    </source>
</evidence>
<dbReference type="GO" id="GO:0044205">
    <property type="term" value="P:'de novo' UMP biosynthetic process"/>
    <property type="evidence" value="ECO:0007669"/>
    <property type="project" value="UniProtKB-UniRule"/>
</dbReference>
<keyword evidence="8" id="KW-0665">Pyrimidine biosynthesis</keyword>
<keyword evidence="3 8" id="KW-0436">Ligase</keyword>
<dbReference type="Pfam" id="PF00117">
    <property type="entry name" value="GATase"/>
    <property type="match status" value="1"/>
</dbReference>
<evidence type="ECO:0000256" key="3">
    <source>
        <dbReference type="ARBA" id="ARBA00022598"/>
    </source>
</evidence>
<feature type="binding site" evidence="8">
    <location>
        <position position="250"/>
    </location>
    <ligand>
        <name>L-glutamine</name>
        <dbReference type="ChEBI" id="CHEBI:58359"/>
    </ligand>
</feature>
<comment type="pathway">
    <text evidence="8">Pyrimidine metabolism; UMP biosynthesis via de novo pathway; (S)-dihydroorotate from bicarbonate: step 1/3.</text>
</comment>
<dbReference type="Gene3D" id="3.40.50.880">
    <property type="match status" value="1"/>
</dbReference>
<keyword evidence="8" id="KW-0055">Arginine biosynthesis</keyword>
<dbReference type="GO" id="GO:0006526">
    <property type="term" value="P:L-arginine biosynthetic process"/>
    <property type="evidence" value="ECO:0007669"/>
    <property type="project" value="UniProtKB-UniRule"/>
</dbReference>
<dbReference type="PRINTS" id="PR00099">
    <property type="entry name" value="CPSGATASE"/>
</dbReference>
<feature type="active site" evidence="8">
    <location>
        <position position="331"/>
    </location>
</feature>
<comment type="pathway">
    <text evidence="1 8">Amino-acid biosynthesis; L-arginine biosynthesis; carbamoyl phosphate from bicarbonate: step 1/1.</text>
</comment>
<dbReference type="InterPro" id="IPR002474">
    <property type="entry name" value="CarbamoylP_synth_ssu_N"/>
</dbReference>
<evidence type="ECO:0000259" key="9">
    <source>
        <dbReference type="SMART" id="SM01097"/>
    </source>
</evidence>
<dbReference type="PRINTS" id="PR00096">
    <property type="entry name" value="GATASE"/>
</dbReference>
<dbReference type="HAMAP" id="MF_01209">
    <property type="entry name" value="CPSase_S_chain"/>
    <property type="match status" value="1"/>
</dbReference>
<protein>
    <recommendedName>
        <fullName evidence="8">Carbamoyl phosphate synthase small chain</fullName>
        <ecNumber evidence="8">6.3.5.5</ecNumber>
    </recommendedName>
    <alternativeName>
        <fullName evidence="8">Carbamoyl phosphate synthetase glutamine chain</fullName>
    </alternativeName>
</protein>
<evidence type="ECO:0000256" key="8">
    <source>
        <dbReference type="HAMAP-Rule" id="MF_01209"/>
    </source>
</evidence>
<dbReference type="InterPro" id="IPR035686">
    <property type="entry name" value="CPSase_GATase1"/>
</dbReference>
<feature type="binding site" evidence="8">
    <location>
        <position position="219"/>
    </location>
    <ligand>
        <name>L-glutamine</name>
        <dbReference type="ChEBI" id="CHEBI:58359"/>
    </ligand>
</feature>
<dbReference type="AlphaFoldDB" id="A0A0A1GUC6"/>
<feature type="binding site" evidence="8">
    <location>
        <position position="46"/>
    </location>
    <ligand>
        <name>L-glutamine</name>
        <dbReference type="ChEBI" id="CHEBI:58359"/>
    </ligand>
</feature>
<feature type="binding site" evidence="8">
    <location>
        <position position="291"/>
    </location>
    <ligand>
        <name>L-glutamine</name>
        <dbReference type="ChEBI" id="CHEBI:58359"/>
    </ligand>
</feature>
<evidence type="ECO:0000313" key="11">
    <source>
        <dbReference type="Proteomes" id="UP000031620"/>
    </source>
</evidence>
<dbReference type="GO" id="GO:0006541">
    <property type="term" value="P:glutamine metabolic process"/>
    <property type="evidence" value="ECO:0007669"/>
    <property type="project" value="InterPro"/>
</dbReference>
<dbReference type="UniPathway" id="UPA00068">
    <property type="reaction ID" value="UER00171"/>
</dbReference>
<dbReference type="NCBIfam" id="NF009475">
    <property type="entry name" value="PRK12838.1"/>
    <property type="match status" value="1"/>
</dbReference>
<reference evidence="10 11" key="1">
    <citation type="submission" date="2014-11" db="EMBL/GenBank/DDBJ databases">
        <title>Complete genome sequence and analysis of Lactobacillus hokkaidonensis LOOC260T.</title>
        <authorList>
            <person name="Tanizawa Y."/>
            <person name="Tohno M."/>
            <person name="Kaminuma E."/>
            <person name="Nakamura Y."/>
            <person name="Arita M."/>
        </authorList>
    </citation>
    <scope>NUCLEOTIDE SEQUENCE [LARGE SCALE GENOMIC DNA]</scope>
    <source>
        <strain evidence="10 11">LOOC260</strain>
    </source>
</reference>